<name>A0A644UFL6_9ZZZZ</name>
<dbReference type="InterPro" id="IPR029057">
    <property type="entry name" value="PRTase-like"/>
</dbReference>
<accession>A0A644UFL6</accession>
<organism evidence="1">
    <name type="scientific">bioreactor metagenome</name>
    <dbReference type="NCBI Taxonomy" id="1076179"/>
    <lineage>
        <taxon>unclassified sequences</taxon>
        <taxon>metagenomes</taxon>
        <taxon>ecological metagenomes</taxon>
    </lineage>
</organism>
<reference evidence="1" key="1">
    <citation type="submission" date="2019-08" db="EMBL/GenBank/DDBJ databases">
        <authorList>
            <person name="Kucharzyk K."/>
            <person name="Murdoch R.W."/>
            <person name="Higgins S."/>
            <person name="Loffler F."/>
        </authorList>
    </citation>
    <scope>NUCLEOTIDE SEQUENCE</scope>
</reference>
<evidence type="ECO:0008006" key="2">
    <source>
        <dbReference type="Google" id="ProtNLM"/>
    </source>
</evidence>
<proteinExistence type="predicted"/>
<dbReference type="AlphaFoldDB" id="A0A644UFL6"/>
<comment type="caution">
    <text evidence="1">The sequence shown here is derived from an EMBL/GenBank/DDBJ whole genome shotgun (WGS) entry which is preliminary data.</text>
</comment>
<sequence length="185" mass="20881">MLVNTNSIISSLQALANDPDEGHMPEPAPTQGYLKYGLYSRRTMFFHAFFKAYDLEAFKARKENALILADILSGLIRYFIPVPSSWSIITTPKRAHTERLGYHFATEVLKNTSDATGIHFIEDVMGARDKNKLEPVFFLKKPVPAAPFILFDDILTTGKTIYTSLDLIRQEAQYKPLVIVGINNN</sequence>
<dbReference type="SUPFAM" id="SSF53271">
    <property type="entry name" value="PRTase-like"/>
    <property type="match status" value="1"/>
</dbReference>
<gene>
    <name evidence="1" type="ORF">SDC9_23490</name>
</gene>
<protein>
    <recommendedName>
        <fullName evidence="2">Phosphoribosyltransferase domain-containing protein</fullName>
    </recommendedName>
</protein>
<dbReference type="EMBL" id="VSSQ01000108">
    <property type="protein sequence ID" value="MPL77633.1"/>
    <property type="molecule type" value="Genomic_DNA"/>
</dbReference>
<evidence type="ECO:0000313" key="1">
    <source>
        <dbReference type="EMBL" id="MPL77633.1"/>
    </source>
</evidence>